<dbReference type="GO" id="GO:0000949">
    <property type="term" value="P:aromatic amino acid family catabolic process to alcohol via Ehrlich pathway"/>
    <property type="evidence" value="ECO:0007669"/>
    <property type="project" value="TreeGrafter"/>
</dbReference>
<protein>
    <recommendedName>
        <fullName evidence="5">Pyruvate decarboxylase</fullName>
        <ecNumber evidence="4">4.1.1.1</ecNumber>
    </recommendedName>
</protein>
<dbReference type="InterPro" id="IPR012000">
    <property type="entry name" value="Thiamin_PyroP_enz_cen_dom"/>
</dbReference>
<dbReference type="Pfam" id="PF02776">
    <property type="entry name" value="TPP_enzyme_N"/>
    <property type="match status" value="1"/>
</dbReference>
<dbReference type="InterPro" id="IPR047213">
    <property type="entry name" value="TPP_PYR_PDC_IPDC-like"/>
</dbReference>
<dbReference type="Gene3D" id="3.40.50.1220">
    <property type="entry name" value="TPP-binding domain"/>
    <property type="match status" value="1"/>
</dbReference>
<proteinExistence type="inferred from homology"/>
<accession>W7HVE6</accession>
<comment type="catalytic activity">
    <reaction evidence="1">
        <text>a 2-oxocarboxylate + H(+) = an aldehyde + CO2</text>
        <dbReference type="Rhea" id="RHEA:11628"/>
        <dbReference type="ChEBI" id="CHEBI:15378"/>
        <dbReference type="ChEBI" id="CHEBI:16526"/>
        <dbReference type="ChEBI" id="CHEBI:17478"/>
        <dbReference type="ChEBI" id="CHEBI:35179"/>
        <dbReference type="EC" id="4.1.1.1"/>
    </reaction>
</comment>
<evidence type="ECO:0000256" key="7">
    <source>
        <dbReference type="ARBA" id="ARBA00022793"/>
    </source>
</evidence>
<keyword evidence="17" id="KW-1185">Reference proteome</keyword>
<keyword evidence="7" id="KW-0210">Decarboxylase</keyword>
<dbReference type="PANTHER" id="PTHR43452:SF3">
    <property type="entry name" value="TRANSAMINATED AMINO ACID DECARBOXYLASE"/>
    <property type="match status" value="1"/>
</dbReference>
<dbReference type="SUPFAM" id="SSF52467">
    <property type="entry name" value="DHS-like NAD/FAD-binding domain"/>
    <property type="match status" value="1"/>
</dbReference>
<evidence type="ECO:0000256" key="11">
    <source>
        <dbReference type="PIRSR" id="PIRSR036565-2"/>
    </source>
</evidence>
<feature type="binding site" evidence="11">
    <location>
        <position position="479"/>
    </location>
    <ligand>
        <name>Mg(2+)</name>
        <dbReference type="ChEBI" id="CHEBI:18420"/>
    </ligand>
</feature>
<dbReference type="GO" id="GO:0030976">
    <property type="term" value="F:thiamine pyrophosphate binding"/>
    <property type="evidence" value="ECO:0007669"/>
    <property type="project" value="InterPro"/>
</dbReference>
<dbReference type="InterPro" id="IPR029035">
    <property type="entry name" value="DHS-like_NAD/FAD-binding_dom"/>
</dbReference>
<dbReference type="FunFam" id="3.40.50.970:FF:000024">
    <property type="entry name" value="Pyruvate decarboxylase isozyme"/>
    <property type="match status" value="1"/>
</dbReference>
<comment type="cofactor">
    <cofactor evidence="2">
        <name>thiamine diphosphate</name>
        <dbReference type="ChEBI" id="CHEBI:58937"/>
    </cofactor>
</comment>
<dbReference type="GO" id="GO:0005829">
    <property type="term" value="C:cytosol"/>
    <property type="evidence" value="ECO:0007669"/>
    <property type="project" value="TreeGrafter"/>
</dbReference>
<feature type="domain" description="Thiamine pyrophosphate enzyme central" evidence="13">
    <location>
        <begin position="206"/>
        <end position="318"/>
    </location>
</feature>
<dbReference type="AlphaFoldDB" id="W7HVE6"/>
<organism evidence="16 17">
    <name type="scientific">Drechslerella stenobrocha 248</name>
    <dbReference type="NCBI Taxonomy" id="1043628"/>
    <lineage>
        <taxon>Eukaryota</taxon>
        <taxon>Fungi</taxon>
        <taxon>Dikarya</taxon>
        <taxon>Ascomycota</taxon>
        <taxon>Pezizomycotina</taxon>
        <taxon>Orbiliomycetes</taxon>
        <taxon>Orbiliales</taxon>
        <taxon>Orbiliaceae</taxon>
        <taxon>Drechslerella</taxon>
    </lineage>
</organism>
<comment type="similarity">
    <text evidence="3 12">Belongs to the TPP enzyme family.</text>
</comment>
<feature type="domain" description="Thiamine pyrophosphate enzyme N-terminal TPP-binding" evidence="15">
    <location>
        <begin position="9"/>
        <end position="124"/>
    </location>
</feature>
<evidence type="ECO:0000256" key="8">
    <source>
        <dbReference type="ARBA" id="ARBA00022842"/>
    </source>
</evidence>
<evidence type="ECO:0000256" key="9">
    <source>
        <dbReference type="ARBA" id="ARBA00023052"/>
    </source>
</evidence>
<dbReference type="OrthoDB" id="308383at2759"/>
<evidence type="ECO:0000259" key="14">
    <source>
        <dbReference type="Pfam" id="PF02775"/>
    </source>
</evidence>
<comment type="cofactor">
    <cofactor evidence="11">
        <name>Mg(2+)</name>
        <dbReference type="ChEBI" id="CHEBI:18420"/>
    </cofactor>
    <text evidence="11">Binds 1 Mg(2+) per subunit.</text>
</comment>
<dbReference type="CDD" id="cd02005">
    <property type="entry name" value="TPP_PDC_IPDC"/>
    <property type="match status" value="1"/>
</dbReference>
<feature type="binding site" evidence="11">
    <location>
        <position position="477"/>
    </location>
    <ligand>
        <name>Mg(2+)</name>
        <dbReference type="ChEBI" id="CHEBI:18420"/>
    </ligand>
</feature>
<evidence type="ECO:0000256" key="1">
    <source>
        <dbReference type="ARBA" id="ARBA00001041"/>
    </source>
</evidence>
<evidence type="ECO:0000259" key="15">
    <source>
        <dbReference type="Pfam" id="PF02776"/>
    </source>
</evidence>
<dbReference type="CDD" id="cd07038">
    <property type="entry name" value="TPP_PYR_PDC_IPDC_like"/>
    <property type="match status" value="1"/>
</dbReference>
<dbReference type="HOGENOM" id="CLU_013748_0_2_1"/>
<evidence type="ECO:0000256" key="10">
    <source>
        <dbReference type="ARBA" id="ARBA00023239"/>
    </source>
</evidence>
<evidence type="ECO:0000259" key="13">
    <source>
        <dbReference type="Pfam" id="PF00205"/>
    </source>
</evidence>
<dbReference type="InterPro" id="IPR012001">
    <property type="entry name" value="Thiamin_PyroP_enz_TPP-bd_dom"/>
</dbReference>
<keyword evidence="10" id="KW-0456">Lyase</keyword>
<dbReference type="PANTHER" id="PTHR43452">
    <property type="entry name" value="PYRUVATE DECARBOXYLASE"/>
    <property type="match status" value="1"/>
</dbReference>
<dbReference type="GO" id="GO:0000287">
    <property type="term" value="F:magnesium ion binding"/>
    <property type="evidence" value="ECO:0007669"/>
    <property type="project" value="InterPro"/>
</dbReference>
<dbReference type="GO" id="GO:0004737">
    <property type="term" value="F:pyruvate decarboxylase activity"/>
    <property type="evidence" value="ECO:0007669"/>
    <property type="project" value="UniProtKB-EC"/>
</dbReference>
<feature type="domain" description="Thiamine pyrophosphate enzyme TPP-binding" evidence="14">
    <location>
        <begin position="413"/>
        <end position="534"/>
    </location>
</feature>
<dbReference type="SUPFAM" id="SSF52518">
    <property type="entry name" value="Thiamin diphosphate-binding fold (THDP-binding)"/>
    <property type="match status" value="2"/>
</dbReference>
<evidence type="ECO:0000256" key="12">
    <source>
        <dbReference type="RuleBase" id="RU362132"/>
    </source>
</evidence>
<dbReference type="Pfam" id="PF02775">
    <property type="entry name" value="TPP_enzyme_C"/>
    <property type="match status" value="1"/>
</dbReference>
<keyword evidence="9 12" id="KW-0786">Thiamine pyrophosphate</keyword>
<dbReference type="Proteomes" id="UP000024837">
    <property type="component" value="Unassembled WGS sequence"/>
</dbReference>
<dbReference type="InterPro" id="IPR012110">
    <property type="entry name" value="PDC/IPDC-like"/>
</dbReference>
<gene>
    <name evidence="16" type="ORF">DRE_01374</name>
</gene>
<dbReference type="Gene3D" id="3.40.50.970">
    <property type="match status" value="2"/>
</dbReference>
<dbReference type="InterPro" id="IPR011766">
    <property type="entry name" value="TPP_enzyme_TPP-bd"/>
</dbReference>
<dbReference type="FunFam" id="3.40.50.970:FF:000019">
    <property type="entry name" value="Pyruvate decarboxylase isozyme"/>
    <property type="match status" value="1"/>
</dbReference>
<evidence type="ECO:0000313" key="17">
    <source>
        <dbReference type="Proteomes" id="UP000024837"/>
    </source>
</evidence>
<dbReference type="GO" id="GO:0005634">
    <property type="term" value="C:nucleus"/>
    <property type="evidence" value="ECO:0007669"/>
    <property type="project" value="TreeGrafter"/>
</dbReference>
<feature type="binding site" evidence="11">
    <location>
        <position position="450"/>
    </location>
    <ligand>
        <name>Mg(2+)</name>
        <dbReference type="ChEBI" id="CHEBI:18420"/>
    </ligand>
</feature>
<evidence type="ECO:0000256" key="3">
    <source>
        <dbReference type="ARBA" id="ARBA00007812"/>
    </source>
</evidence>
<dbReference type="InterPro" id="IPR047214">
    <property type="entry name" value="TPP_PDC_IPDC"/>
</dbReference>
<sequence length="592" mass="65800">MSNYKPVPLGEYLFRRIKSLGISHILGCPGDFNLTLLDHIYNVEGLNWVGCCNELNGAYAADGYARVRDLPGVLITTYGVGELSAMNGVAGAYAEHAGIIHIVGNTARQLQENKIMIHHTLEANPDHGVYRGMSEPIRATSAFLDNEATMASEIDRVLITAIKTRLPVFLFIPTDVVDTPLNGIRLDKPLDLNLSTKPDVEELIAKRILEALEKSERPCILADVLAKRHAATKQTRRLIELSGYQAFSTILGKGLVDETSSQFGGLYNGSMSFPGIKEAVENNADVVLNIGLHLTYSNTGAFSRQIPDNKLIALHPHYCSVFGQRYEGVHFLPVLERLVAEFEKNKGRFAKKNTVTRFEIPVLDKDASGAIRQSYIWQRIGRFTGPDDIVFVEVGTAQFGMPDASLAANVQYETQIYWSSIGYTVGGTLGALVAAKEKNHKGRVILVVGDGSLQMTVQEISTMIRNGFTPTIFLINNDGYTIEREIHGPEQQYNDICTSWDHMKMLEFFGGRQKGFQSRSVQARTVEELEAILTDSEFIKSDRIQLCEVYVPKFDVPWVLRGQVDAHKARQKIAGEKQRKDWDKLVSAGTFT</sequence>
<evidence type="ECO:0000256" key="5">
    <source>
        <dbReference type="ARBA" id="ARBA00014422"/>
    </source>
</evidence>
<dbReference type="InterPro" id="IPR029061">
    <property type="entry name" value="THDP-binding"/>
</dbReference>
<evidence type="ECO:0000256" key="6">
    <source>
        <dbReference type="ARBA" id="ARBA00022723"/>
    </source>
</evidence>
<evidence type="ECO:0000256" key="2">
    <source>
        <dbReference type="ARBA" id="ARBA00001964"/>
    </source>
</evidence>
<evidence type="ECO:0000313" key="16">
    <source>
        <dbReference type="EMBL" id="EWC44022.1"/>
    </source>
</evidence>
<dbReference type="EC" id="4.1.1.1" evidence="4"/>
<keyword evidence="8 11" id="KW-0460">Magnesium</keyword>
<keyword evidence="6 11" id="KW-0479">Metal-binding</keyword>
<evidence type="ECO:0000256" key="4">
    <source>
        <dbReference type="ARBA" id="ARBA00013202"/>
    </source>
</evidence>
<dbReference type="EMBL" id="KI966448">
    <property type="protein sequence ID" value="EWC44022.1"/>
    <property type="molecule type" value="Genomic_DNA"/>
</dbReference>
<dbReference type="Pfam" id="PF00205">
    <property type="entry name" value="TPP_enzyme_M"/>
    <property type="match status" value="1"/>
</dbReference>
<name>W7HVE6_9PEZI</name>
<dbReference type="PIRSF" id="PIRSF036565">
    <property type="entry name" value="Pyruvt_ip_decrb"/>
    <property type="match status" value="1"/>
</dbReference>
<reference evidence="16 17" key="1">
    <citation type="submission" date="2013-05" db="EMBL/GenBank/DDBJ databases">
        <title>Drechslerella stenobrocha genome reveals carnivorous origination and mechanical trapping mechanism of predatory fungi.</title>
        <authorList>
            <person name="Liu X."/>
            <person name="Zhang W."/>
            <person name="Liu K."/>
        </authorList>
    </citation>
    <scope>NUCLEOTIDE SEQUENCE [LARGE SCALE GENOMIC DNA]</scope>
    <source>
        <strain evidence="16 17">248</strain>
    </source>
</reference>